<sequence length="212" mass="23006">MPSSVRCGGRINLPTGTITSPGLESGAIVDGWRDRGRAMVRQRRQGLVELDEDRLGSISTNLALEPGRNNVWCAIGWESADNSCPRPRVPPDDRSVFADNASPRCRHRLRLRRFSATPSMAEVWDLEGPTLRRVDFENEGEIDRLRLSITDDGPVVVALIDDRVPVTASAHMLPKAALRRSSMPAPGAPAGRGDHPHDDSISGSTSAATDPN</sequence>
<name>A0AAD7R2W6_9TELE</name>
<feature type="compositionally biased region" description="Polar residues" evidence="1">
    <location>
        <begin position="201"/>
        <end position="212"/>
    </location>
</feature>
<dbReference type="EMBL" id="JAINUG010002056">
    <property type="protein sequence ID" value="KAJ8351107.1"/>
    <property type="molecule type" value="Genomic_DNA"/>
</dbReference>
<protein>
    <submittedName>
        <fullName evidence="2">Uncharacterized protein</fullName>
    </submittedName>
</protein>
<organism evidence="2 3">
    <name type="scientific">Aldrovandia affinis</name>
    <dbReference type="NCBI Taxonomy" id="143900"/>
    <lineage>
        <taxon>Eukaryota</taxon>
        <taxon>Metazoa</taxon>
        <taxon>Chordata</taxon>
        <taxon>Craniata</taxon>
        <taxon>Vertebrata</taxon>
        <taxon>Euteleostomi</taxon>
        <taxon>Actinopterygii</taxon>
        <taxon>Neopterygii</taxon>
        <taxon>Teleostei</taxon>
        <taxon>Notacanthiformes</taxon>
        <taxon>Halosauridae</taxon>
        <taxon>Aldrovandia</taxon>
    </lineage>
</organism>
<accession>A0AAD7R2W6</accession>
<dbReference type="AlphaFoldDB" id="A0AAD7R2W6"/>
<keyword evidence="3" id="KW-1185">Reference proteome</keyword>
<dbReference type="Proteomes" id="UP001221898">
    <property type="component" value="Unassembled WGS sequence"/>
</dbReference>
<proteinExistence type="predicted"/>
<gene>
    <name evidence="2" type="ORF">AAFF_G00150140</name>
</gene>
<reference evidence="2" key="1">
    <citation type="journal article" date="2023" name="Science">
        <title>Genome structures resolve the early diversification of teleost fishes.</title>
        <authorList>
            <person name="Parey E."/>
            <person name="Louis A."/>
            <person name="Montfort J."/>
            <person name="Bouchez O."/>
            <person name="Roques C."/>
            <person name="Iampietro C."/>
            <person name="Lluch J."/>
            <person name="Castinel A."/>
            <person name="Donnadieu C."/>
            <person name="Desvignes T."/>
            <person name="Floi Bucao C."/>
            <person name="Jouanno E."/>
            <person name="Wen M."/>
            <person name="Mejri S."/>
            <person name="Dirks R."/>
            <person name="Jansen H."/>
            <person name="Henkel C."/>
            <person name="Chen W.J."/>
            <person name="Zahm M."/>
            <person name="Cabau C."/>
            <person name="Klopp C."/>
            <person name="Thompson A.W."/>
            <person name="Robinson-Rechavi M."/>
            <person name="Braasch I."/>
            <person name="Lecointre G."/>
            <person name="Bobe J."/>
            <person name="Postlethwait J.H."/>
            <person name="Berthelot C."/>
            <person name="Roest Crollius H."/>
            <person name="Guiguen Y."/>
        </authorList>
    </citation>
    <scope>NUCLEOTIDE SEQUENCE</scope>
    <source>
        <strain evidence="2">NC1722</strain>
    </source>
</reference>
<feature type="region of interest" description="Disordered" evidence="1">
    <location>
        <begin position="175"/>
        <end position="212"/>
    </location>
</feature>
<evidence type="ECO:0000256" key="1">
    <source>
        <dbReference type="SAM" id="MobiDB-lite"/>
    </source>
</evidence>
<evidence type="ECO:0000313" key="3">
    <source>
        <dbReference type="Proteomes" id="UP001221898"/>
    </source>
</evidence>
<comment type="caution">
    <text evidence="2">The sequence shown here is derived from an EMBL/GenBank/DDBJ whole genome shotgun (WGS) entry which is preliminary data.</text>
</comment>
<evidence type="ECO:0000313" key="2">
    <source>
        <dbReference type="EMBL" id="KAJ8351107.1"/>
    </source>
</evidence>